<protein>
    <submittedName>
        <fullName evidence="1">Uncharacterized protein</fullName>
    </submittedName>
</protein>
<proteinExistence type="predicted"/>
<dbReference type="OrthoDB" id="9798191at2"/>
<dbReference type="Proteomes" id="UP000037146">
    <property type="component" value="Unassembled WGS sequence"/>
</dbReference>
<keyword evidence="2" id="KW-1185">Reference proteome</keyword>
<dbReference type="PATRIC" id="fig|1679170.3.peg.858"/>
<dbReference type="SUPFAM" id="SSF53850">
    <property type="entry name" value="Periplasmic binding protein-like II"/>
    <property type="match status" value="1"/>
</dbReference>
<dbReference type="EMBL" id="LFZW01000001">
    <property type="protein sequence ID" value="KMY48782.1"/>
    <property type="molecule type" value="Genomic_DNA"/>
</dbReference>
<dbReference type="STRING" id="1679170.AC625_04025"/>
<organism evidence="1 2">
    <name type="scientific">Peribacillus loiseleuriae</name>
    <dbReference type="NCBI Taxonomy" id="1679170"/>
    <lineage>
        <taxon>Bacteria</taxon>
        <taxon>Bacillati</taxon>
        <taxon>Bacillota</taxon>
        <taxon>Bacilli</taxon>
        <taxon>Bacillales</taxon>
        <taxon>Bacillaceae</taxon>
        <taxon>Peribacillus</taxon>
    </lineage>
</organism>
<accession>A0A0K9GR84</accession>
<reference evidence="2" key="1">
    <citation type="submission" date="2015-07" db="EMBL/GenBank/DDBJ databases">
        <title>Genome sequencing project for genomic taxonomy and phylogenomics of Bacillus-like bacteria.</title>
        <authorList>
            <person name="Liu B."/>
            <person name="Wang J."/>
            <person name="Zhu Y."/>
            <person name="Liu G."/>
            <person name="Chen Q."/>
            <person name="Chen Z."/>
            <person name="Lan J."/>
            <person name="Che J."/>
            <person name="Ge C."/>
            <person name="Shi H."/>
            <person name="Pan Z."/>
            <person name="Liu X."/>
        </authorList>
    </citation>
    <scope>NUCLEOTIDE SEQUENCE [LARGE SCALE GENOMIC DNA]</scope>
    <source>
        <strain evidence="2">FJAT-27997</strain>
    </source>
</reference>
<dbReference type="RefSeq" id="WP_049680108.1">
    <property type="nucleotide sequence ID" value="NZ_LFZW01000001.1"/>
</dbReference>
<sequence length="62" mass="7015">MLAIESASKNKDEAFEVIKWATSKEYIEKSAKQEAPSGTRISTYGNPKYKEEMTFHSGLFLP</sequence>
<name>A0A0K9GR84_9BACI</name>
<gene>
    <name evidence="1" type="ORF">AC625_04025</name>
</gene>
<evidence type="ECO:0000313" key="2">
    <source>
        <dbReference type="Proteomes" id="UP000037146"/>
    </source>
</evidence>
<dbReference type="Gene3D" id="3.40.190.10">
    <property type="entry name" value="Periplasmic binding protein-like II"/>
    <property type="match status" value="1"/>
</dbReference>
<evidence type="ECO:0000313" key="1">
    <source>
        <dbReference type="EMBL" id="KMY48782.1"/>
    </source>
</evidence>
<comment type="caution">
    <text evidence="1">The sequence shown here is derived from an EMBL/GenBank/DDBJ whole genome shotgun (WGS) entry which is preliminary data.</text>
</comment>
<dbReference type="AlphaFoldDB" id="A0A0K9GR84"/>